<dbReference type="AlphaFoldDB" id="A0A382RWP6"/>
<proteinExistence type="predicted"/>
<feature type="non-terminal residue" evidence="7">
    <location>
        <position position="1"/>
    </location>
</feature>
<accession>A0A382RWP6</accession>
<evidence type="ECO:0000256" key="5">
    <source>
        <dbReference type="ARBA" id="ARBA00023136"/>
    </source>
</evidence>
<dbReference type="GO" id="GO:0005315">
    <property type="term" value="F:phosphate transmembrane transporter activity"/>
    <property type="evidence" value="ECO:0007669"/>
    <property type="project" value="InterPro"/>
</dbReference>
<evidence type="ECO:0000313" key="7">
    <source>
        <dbReference type="EMBL" id="SVD01732.1"/>
    </source>
</evidence>
<dbReference type="PANTHER" id="PTHR28384:SF1">
    <property type="entry name" value="PROGRESSIVE ANKYLOSIS PROTEIN HOMOLOG"/>
    <property type="match status" value="1"/>
</dbReference>
<dbReference type="InterPro" id="IPR009887">
    <property type="entry name" value="ANKH"/>
</dbReference>
<sequence length="162" mass="17196">VTEGPLPHRALARFLAPQFINGGLARAPNSTQTLAAFALAWGLVDFLQAPMSQIRQVTLVLGTASRESALRALGFVVITGCLLVSILGLVSWTQGWAILIEDLHGASPSLARVVRTALVAMIPVPLVEGLLRYLSGLLMRVHRTDVISSATMTGIAVSIFTV</sequence>
<reference evidence="7" key="1">
    <citation type="submission" date="2018-05" db="EMBL/GenBank/DDBJ databases">
        <authorList>
            <person name="Lanie J.A."/>
            <person name="Ng W.-L."/>
            <person name="Kazmierczak K.M."/>
            <person name="Andrzejewski T.M."/>
            <person name="Davidsen T.M."/>
            <person name="Wayne K.J."/>
            <person name="Tettelin H."/>
            <person name="Glass J.I."/>
            <person name="Rusch D."/>
            <person name="Podicherti R."/>
            <person name="Tsui H.-C.T."/>
            <person name="Winkler M.E."/>
        </authorList>
    </citation>
    <scope>NUCLEOTIDE SEQUENCE</scope>
</reference>
<evidence type="ECO:0000256" key="2">
    <source>
        <dbReference type="ARBA" id="ARBA00022448"/>
    </source>
</evidence>
<feature type="transmembrane region" description="Helical" evidence="6">
    <location>
        <begin position="72"/>
        <end position="93"/>
    </location>
</feature>
<feature type="transmembrane region" description="Helical" evidence="6">
    <location>
        <begin position="113"/>
        <end position="134"/>
    </location>
</feature>
<keyword evidence="5 6" id="KW-0472">Membrane</keyword>
<evidence type="ECO:0000256" key="3">
    <source>
        <dbReference type="ARBA" id="ARBA00022692"/>
    </source>
</evidence>
<evidence type="ECO:0000256" key="1">
    <source>
        <dbReference type="ARBA" id="ARBA00004141"/>
    </source>
</evidence>
<keyword evidence="3 6" id="KW-0812">Transmembrane</keyword>
<comment type="subcellular location">
    <subcellularLocation>
        <location evidence="1">Membrane</location>
        <topology evidence="1">Multi-pass membrane protein</topology>
    </subcellularLocation>
</comment>
<protein>
    <submittedName>
        <fullName evidence="7">Uncharacterized protein</fullName>
    </submittedName>
</protein>
<dbReference type="GO" id="GO:0030504">
    <property type="term" value="F:inorganic diphosphate transmembrane transporter activity"/>
    <property type="evidence" value="ECO:0007669"/>
    <property type="project" value="TreeGrafter"/>
</dbReference>
<evidence type="ECO:0000256" key="4">
    <source>
        <dbReference type="ARBA" id="ARBA00022989"/>
    </source>
</evidence>
<dbReference type="GO" id="GO:0005886">
    <property type="term" value="C:plasma membrane"/>
    <property type="evidence" value="ECO:0007669"/>
    <property type="project" value="TreeGrafter"/>
</dbReference>
<dbReference type="GO" id="GO:0035435">
    <property type="term" value="P:phosphate ion transmembrane transport"/>
    <property type="evidence" value="ECO:0007669"/>
    <property type="project" value="InterPro"/>
</dbReference>
<organism evidence="7">
    <name type="scientific">marine metagenome</name>
    <dbReference type="NCBI Taxonomy" id="408172"/>
    <lineage>
        <taxon>unclassified sequences</taxon>
        <taxon>metagenomes</taxon>
        <taxon>ecological metagenomes</taxon>
    </lineage>
</organism>
<name>A0A382RWP6_9ZZZZ</name>
<gene>
    <name evidence="7" type="ORF">METZ01_LOCUS354586</name>
</gene>
<evidence type="ECO:0000256" key="6">
    <source>
        <dbReference type="SAM" id="Phobius"/>
    </source>
</evidence>
<keyword evidence="4 6" id="KW-1133">Transmembrane helix</keyword>
<dbReference type="PANTHER" id="PTHR28384">
    <property type="entry name" value="PROGRESSIVE ANKYLOSIS PROTEIN HOMOLOG"/>
    <property type="match status" value="1"/>
</dbReference>
<keyword evidence="2" id="KW-0813">Transport</keyword>
<dbReference type="Pfam" id="PF07260">
    <property type="entry name" value="ANKH"/>
    <property type="match status" value="1"/>
</dbReference>
<dbReference type="EMBL" id="UINC01124525">
    <property type="protein sequence ID" value="SVD01732.1"/>
    <property type="molecule type" value="Genomic_DNA"/>
</dbReference>
<feature type="non-terminal residue" evidence="7">
    <location>
        <position position="162"/>
    </location>
</feature>